<dbReference type="EMBL" id="BKCJ010573598">
    <property type="protein sequence ID" value="GFB19900.1"/>
    <property type="molecule type" value="Genomic_DNA"/>
</dbReference>
<comment type="caution">
    <text evidence="1">The sequence shown here is derived from an EMBL/GenBank/DDBJ whole genome shotgun (WGS) entry which is preliminary data.</text>
</comment>
<proteinExistence type="predicted"/>
<feature type="non-terminal residue" evidence="1">
    <location>
        <position position="1"/>
    </location>
</feature>
<evidence type="ECO:0000313" key="1">
    <source>
        <dbReference type="EMBL" id="GFB19900.1"/>
    </source>
</evidence>
<gene>
    <name evidence="1" type="ORF">Tci_691871</name>
</gene>
<protein>
    <submittedName>
        <fullName evidence="1">Uncharacterized protein</fullName>
    </submittedName>
</protein>
<name>A0A699L249_TANCI</name>
<reference evidence="1" key="1">
    <citation type="journal article" date="2019" name="Sci. Rep.">
        <title>Draft genome of Tanacetum cinerariifolium, the natural source of mosquito coil.</title>
        <authorList>
            <person name="Yamashiro T."/>
            <person name="Shiraishi A."/>
            <person name="Satake H."/>
            <person name="Nakayama K."/>
        </authorList>
    </citation>
    <scope>NUCLEOTIDE SEQUENCE</scope>
</reference>
<accession>A0A699L249</accession>
<sequence>DEHHCEDRHDLLDDDELPTEKVSQEVMEEVSQSVYEAKLRKVVNEMLRQRCTSGDKHQYHIDQKQNFLKNDIMWESKKEILVSPYLQKPTSVIESCQRDPKALALSLVN</sequence>
<dbReference type="AlphaFoldDB" id="A0A699L249"/>
<organism evidence="1">
    <name type="scientific">Tanacetum cinerariifolium</name>
    <name type="common">Dalmatian daisy</name>
    <name type="synonym">Chrysanthemum cinerariifolium</name>
    <dbReference type="NCBI Taxonomy" id="118510"/>
    <lineage>
        <taxon>Eukaryota</taxon>
        <taxon>Viridiplantae</taxon>
        <taxon>Streptophyta</taxon>
        <taxon>Embryophyta</taxon>
        <taxon>Tracheophyta</taxon>
        <taxon>Spermatophyta</taxon>
        <taxon>Magnoliopsida</taxon>
        <taxon>eudicotyledons</taxon>
        <taxon>Gunneridae</taxon>
        <taxon>Pentapetalae</taxon>
        <taxon>asterids</taxon>
        <taxon>campanulids</taxon>
        <taxon>Asterales</taxon>
        <taxon>Asteraceae</taxon>
        <taxon>Asteroideae</taxon>
        <taxon>Anthemideae</taxon>
        <taxon>Anthemidinae</taxon>
        <taxon>Tanacetum</taxon>
    </lineage>
</organism>